<keyword evidence="7" id="KW-0472">Membrane</keyword>
<dbReference type="InterPro" id="IPR036890">
    <property type="entry name" value="HATPase_C_sf"/>
</dbReference>
<proteinExistence type="predicted"/>
<dbReference type="OrthoDB" id="9813151at2"/>
<dbReference type="Gene3D" id="3.30.450.20">
    <property type="entry name" value="PAS domain"/>
    <property type="match status" value="1"/>
</dbReference>
<dbReference type="InterPro" id="IPR050351">
    <property type="entry name" value="BphY/WalK/GraS-like"/>
</dbReference>
<evidence type="ECO:0000313" key="10">
    <source>
        <dbReference type="Proteomes" id="UP000199125"/>
    </source>
</evidence>
<reference evidence="10" key="1">
    <citation type="submission" date="2016-10" db="EMBL/GenBank/DDBJ databases">
        <authorList>
            <person name="Varghese N."/>
            <person name="Submissions S."/>
        </authorList>
    </citation>
    <scope>NUCLEOTIDE SEQUENCE [LARGE SCALE GENOMIC DNA]</scope>
    <source>
        <strain evidence="10">DSM 11593</strain>
    </source>
</reference>
<dbReference type="Pfam" id="PF08448">
    <property type="entry name" value="PAS_4"/>
    <property type="match status" value="1"/>
</dbReference>
<accession>A0A1H6MK82</accession>
<dbReference type="InterPro" id="IPR003594">
    <property type="entry name" value="HATPase_dom"/>
</dbReference>
<dbReference type="FunFam" id="3.30.565.10:FF:000006">
    <property type="entry name" value="Sensor histidine kinase WalK"/>
    <property type="match status" value="1"/>
</dbReference>
<evidence type="ECO:0000256" key="2">
    <source>
        <dbReference type="ARBA" id="ARBA00012438"/>
    </source>
</evidence>
<evidence type="ECO:0000256" key="5">
    <source>
        <dbReference type="ARBA" id="ARBA00022777"/>
    </source>
</evidence>
<dbReference type="GO" id="GO:0000155">
    <property type="term" value="F:phosphorelay sensor kinase activity"/>
    <property type="evidence" value="ECO:0007669"/>
    <property type="project" value="InterPro"/>
</dbReference>
<dbReference type="InterPro" id="IPR003661">
    <property type="entry name" value="HisK_dim/P_dom"/>
</dbReference>
<dbReference type="InterPro" id="IPR013656">
    <property type="entry name" value="PAS_4"/>
</dbReference>
<dbReference type="EC" id="2.7.13.3" evidence="2"/>
<keyword evidence="4" id="KW-0808">Transferase</keyword>
<dbReference type="Pfam" id="PF00512">
    <property type="entry name" value="HisKA"/>
    <property type="match status" value="1"/>
</dbReference>
<evidence type="ECO:0000256" key="6">
    <source>
        <dbReference type="ARBA" id="ARBA00023012"/>
    </source>
</evidence>
<dbReference type="RefSeq" id="WP_090848079.1">
    <property type="nucleotide sequence ID" value="NZ_FNXG01000003.1"/>
</dbReference>
<dbReference type="Gene3D" id="3.30.565.10">
    <property type="entry name" value="Histidine kinase-like ATPase, C-terminal domain"/>
    <property type="match status" value="1"/>
</dbReference>
<keyword evidence="6" id="KW-0902">Two-component regulatory system</keyword>
<dbReference type="GO" id="GO:0005886">
    <property type="term" value="C:plasma membrane"/>
    <property type="evidence" value="ECO:0007669"/>
    <property type="project" value="TreeGrafter"/>
</dbReference>
<dbReference type="Pfam" id="PF02518">
    <property type="entry name" value="HATPase_c"/>
    <property type="match status" value="1"/>
</dbReference>
<dbReference type="SMART" id="SM00387">
    <property type="entry name" value="HATPase_c"/>
    <property type="match status" value="1"/>
</dbReference>
<evidence type="ECO:0000313" key="9">
    <source>
        <dbReference type="EMBL" id="SEH99613.1"/>
    </source>
</evidence>
<dbReference type="PRINTS" id="PR00344">
    <property type="entry name" value="BCTRLSENSOR"/>
</dbReference>
<gene>
    <name evidence="9" type="ORF">SAMN04488075_2175</name>
</gene>
<dbReference type="SMART" id="SM00388">
    <property type="entry name" value="HisKA"/>
    <property type="match status" value="1"/>
</dbReference>
<dbReference type="InterPro" id="IPR005467">
    <property type="entry name" value="His_kinase_dom"/>
</dbReference>
<evidence type="ECO:0000259" key="8">
    <source>
        <dbReference type="PROSITE" id="PS50109"/>
    </source>
</evidence>
<dbReference type="STRING" id="65735.SAMN04488075_2175"/>
<dbReference type="CDD" id="cd00082">
    <property type="entry name" value="HisKA"/>
    <property type="match status" value="1"/>
</dbReference>
<dbReference type="SUPFAM" id="SSF47384">
    <property type="entry name" value="Homodimeric domain of signal transducing histidine kinase"/>
    <property type="match status" value="1"/>
</dbReference>
<dbReference type="EMBL" id="FNXG01000003">
    <property type="protein sequence ID" value="SEH99613.1"/>
    <property type="molecule type" value="Genomic_DNA"/>
</dbReference>
<dbReference type="InterPro" id="IPR035965">
    <property type="entry name" value="PAS-like_dom_sf"/>
</dbReference>
<dbReference type="SUPFAM" id="SSF55874">
    <property type="entry name" value="ATPase domain of HSP90 chaperone/DNA topoisomerase II/histidine kinase"/>
    <property type="match status" value="1"/>
</dbReference>
<dbReference type="Proteomes" id="UP000199125">
    <property type="component" value="Unassembled WGS sequence"/>
</dbReference>
<evidence type="ECO:0000256" key="1">
    <source>
        <dbReference type="ARBA" id="ARBA00000085"/>
    </source>
</evidence>
<dbReference type="InterPro" id="IPR004358">
    <property type="entry name" value="Sig_transdc_His_kin-like_C"/>
</dbReference>
<dbReference type="GO" id="GO:0004721">
    <property type="term" value="F:phosphoprotein phosphatase activity"/>
    <property type="evidence" value="ECO:0007669"/>
    <property type="project" value="TreeGrafter"/>
</dbReference>
<dbReference type="FunFam" id="1.10.287.130:FF:000001">
    <property type="entry name" value="Two-component sensor histidine kinase"/>
    <property type="match status" value="1"/>
</dbReference>
<evidence type="ECO:0000256" key="3">
    <source>
        <dbReference type="ARBA" id="ARBA00022553"/>
    </source>
</evidence>
<keyword evidence="5 9" id="KW-0418">Kinase</keyword>
<dbReference type="SUPFAM" id="SSF55785">
    <property type="entry name" value="PYP-like sensor domain (PAS domain)"/>
    <property type="match status" value="1"/>
</dbReference>
<dbReference type="GO" id="GO:0016036">
    <property type="term" value="P:cellular response to phosphate starvation"/>
    <property type="evidence" value="ECO:0007669"/>
    <property type="project" value="TreeGrafter"/>
</dbReference>
<name>A0A1H6MK82_9RHOB</name>
<dbReference type="PANTHER" id="PTHR45453">
    <property type="entry name" value="PHOSPHATE REGULON SENSOR PROTEIN PHOR"/>
    <property type="match status" value="1"/>
</dbReference>
<dbReference type="PANTHER" id="PTHR45453:SF1">
    <property type="entry name" value="PHOSPHATE REGULON SENSOR PROTEIN PHOR"/>
    <property type="match status" value="1"/>
</dbReference>
<sequence length="355" mass="38348">MPGLGPDRAAWGLGVDKAQLDGILAAVPLPMVLIGAEDRIVTANAPGLALLGAGQVGRHHAIGLRQPALLAAIGKALREGVGGQAHYEVMGPRSRVTWLVTVTPVPNGGRHDALCAFQDITEQELIGSFRRDFVANVSHELRSPLTTLVSIIDTLRGAARDDPAARDRFLTAMQHEAQRMARLVRDLLSLSRTEAEERRRPTTPVDVAELARDVTDTLRPQAEAAGVVLELAAPPGIPPIPADADQLTQLLQNLIENAVKYDTLGRRVTVRLCPEQAEGMLRIDVADQGEGIEPQHLPRLTERFYRVDRARSREQGGTGLGLAIVKHIVNRHRGRLAIASERGRGTTVSVFLPTA</sequence>
<organism evidence="9 10">
    <name type="scientific">Paracoccus alkenifer</name>
    <dbReference type="NCBI Taxonomy" id="65735"/>
    <lineage>
        <taxon>Bacteria</taxon>
        <taxon>Pseudomonadati</taxon>
        <taxon>Pseudomonadota</taxon>
        <taxon>Alphaproteobacteria</taxon>
        <taxon>Rhodobacterales</taxon>
        <taxon>Paracoccaceae</taxon>
        <taxon>Paracoccus</taxon>
    </lineage>
</organism>
<dbReference type="Gene3D" id="1.10.287.130">
    <property type="match status" value="1"/>
</dbReference>
<dbReference type="PROSITE" id="PS50109">
    <property type="entry name" value="HIS_KIN"/>
    <property type="match status" value="1"/>
</dbReference>
<comment type="catalytic activity">
    <reaction evidence="1">
        <text>ATP + protein L-histidine = ADP + protein N-phospho-L-histidine.</text>
        <dbReference type="EC" id="2.7.13.3"/>
    </reaction>
</comment>
<dbReference type="InterPro" id="IPR036097">
    <property type="entry name" value="HisK_dim/P_sf"/>
</dbReference>
<keyword evidence="10" id="KW-1185">Reference proteome</keyword>
<keyword evidence="3" id="KW-0597">Phosphoprotein</keyword>
<evidence type="ECO:0000256" key="4">
    <source>
        <dbReference type="ARBA" id="ARBA00022679"/>
    </source>
</evidence>
<evidence type="ECO:0000256" key="7">
    <source>
        <dbReference type="ARBA" id="ARBA00023136"/>
    </source>
</evidence>
<protein>
    <recommendedName>
        <fullName evidence="2">histidine kinase</fullName>
        <ecNumber evidence="2">2.7.13.3</ecNumber>
    </recommendedName>
</protein>
<dbReference type="AlphaFoldDB" id="A0A1H6MK82"/>
<feature type="domain" description="Histidine kinase" evidence="8">
    <location>
        <begin position="136"/>
        <end position="355"/>
    </location>
</feature>